<dbReference type="InterPro" id="IPR016032">
    <property type="entry name" value="Sig_transdc_resp-reg_C-effctor"/>
</dbReference>
<comment type="caution">
    <text evidence="8">The sequence shown here is derived from an EMBL/GenBank/DDBJ whole genome shotgun (WGS) entry which is preliminary data.</text>
</comment>
<evidence type="ECO:0000256" key="4">
    <source>
        <dbReference type="ARBA" id="ARBA00023163"/>
    </source>
</evidence>
<dbReference type="Pfam" id="PF00486">
    <property type="entry name" value="Trans_reg_C"/>
    <property type="match status" value="1"/>
</dbReference>
<dbReference type="GO" id="GO:0006355">
    <property type="term" value="P:regulation of DNA-templated transcription"/>
    <property type="evidence" value="ECO:0007669"/>
    <property type="project" value="InterPro"/>
</dbReference>
<dbReference type="SMART" id="SM00028">
    <property type="entry name" value="TPR"/>
    <property type="match status" value="4"/>
</dbReference>
<accession>A0A495X6N0</accession>
<dbReference type="RefSeq" id="WP_170199288.1">
    <property type="nucleotide sequence ID" value="NZ_JBIUBA010000002.1"/>
</dbReference>
<keyword evidence="3 5" id="KW-0238">DNA-binding</keyword>
<gene>
    <name evidence="8" type="ORF">DFJ66_2402</name>
</gene>
<dbReference type="PANTHER" id="PTHR35807:SF1">
    <property type="entry name" value="TRANSCRIPTIONAL REGULATOR REDD"/>
    <property type="match status" value="1"/>
</dbReference>
<evidence type="ECO:0000256" key="1">
    <source>
        <dbReference type="ARBA" id="ARBA00005820"/>
    </source>
</evidence>
<evidence type="ECO:0000256" key="5">
    <source>
        <dbReference type="PROSITE-ProRule" id="PRU01091"/>
    </source>
</evidence>
<dbReference type="SUPFAM" id="SSF52540">
    <property type="entry name" value="P-loop containing nucleoside triphosphate hydrolases"/>
    <property type="match status" value="1"/>
</dbReference>
<evidence type="ECO:0000256" key="3">
    <source>
        <dbReference type="ARBA" id="ARBA00023125"/>
    </source>
</evidence>
<dbReference type="EMBL" id="RBXR01000001">
    <property type="protein sequence ID" value="RKT69206.1"/>
    <property type="molecule type" value="Genomic_DNA"/>
</dbReference>
<dbReference type="PRINTS" id="PR00364">
    <property type="entry name" value="DISEASERSIST"/>
</dbReference>
<dbReference type="GO" id="GO:0003677">
    <property type="term" value="F:DNA binding"/>
    <property type="evidence" value="ECO:0007669"/>
    <property type="project" value="UniProtKB-UniRule"/>
</dbReference>
<evidence type="ECO:0000313" key="9">
    <source>
        <dbReference type="Proteomes" id="UP000272729"/>
    </source>
</evidence>
<dbReference type="SUPFAM" id="SSF48452">
    <property type="entry name" value="TPR-like"/>
    <property type="match status" value="3"/>
</dbReference>
<keyword evidence="2" id="KW-0805">Transcription regulation</keyword>
<comment type="similarity">
    <text evidence="1">Belongs to the AfsR/DnrI/RedD regulatory family.</text>
</comment>
<dbReference type="Gene3D" id="3.40.50.300">
    <property type="entry name" value="P-loop containing nucleotide triphosphate hydrolases"/>
    <property type="match status" value="1"/>
</dbReference>
<dbReference type="InterPro" id="IPR036388">
    <property type="entry name" value="WH-like_DNA-bd_sf"/>
</dbReference>
<feature type="DNA-binding region" description="OmpR/PhoB-type" evidence="5">
    <location>
        <begin position="1"/>
        <end position="96"/>
    </location>
</feature>
<dbReference type="GO" id="GO:0000160">
    <property type="term" value="P:phosphorelay signal transduction system"/>
    <property type="evidence" value="ECO:0007669"/>
    <property type="project" value="InterPro"/>
</dbReference>
<organism evidence="8 9">
    <name type="scientific">Saccharothrix variisporea</name>
    <dbReference type="NCBI Taxonomy" id="543527"/>
    <lineage>
        <taxon>Bacteria</taxon>
        <taxon>Bacillati</taxon>
        <taxon>Actinomycetota</taxon>
        <taxon>Actinomycetes</taxon>
        <taxon>Pseudonocardiales</taxon>
        <taxon>Pseudonocardiaceae</taxon>
        <taxon>Saccharothrix</taxon>
    </lineage>
</organism>
<dbReference type="SUPFAM" id="SSF46894">
    <property type="entry name" value="C-terminal effector domain of the bipartite response regulators"/>
    <property type="match status" value="1"/>
</dbReference>
<dbReference type="AlphaFoldDB" id="A0A495X6N0"/>
<dbReference type="InterPro" id="IPR027417">
    <property type="entry name" value="P-loop_NTPase"/>
</dbReference>
<dbReference type="CDD" id="cd15831">
    <property type="entry name" value="BTAD"/>
    <property type="match status" value="1"/>
</dbReference>
<keyword evidence="9" id="KW-1185">Reference proteome</keyword>
<dbReference type="InterPro" id="IPR051677">
    <property type="entry name" value="AfsR-DnrI-RedD_regulator"/>
</dbReference>
<dbReference type="Pfam" id="PF03704">
    <property type="entry name" value="BTAD"/>
    <property type="match status" value="1"/>
</dbReference>
<dbReference type="SMART" id="SM00862">
    <property type="entry name" value="Trans_reg_C"/>
    <property type="match status" value="1"/>
</dbReference>
<dbReference type="SMART" id="SM01043">
    <property type="entry name" value="BTAD"/>
    <property type="match status" value="1"/>
</dbReference>
<reference evidence="8 9" key="1">
    <citation type="submission" date="2018-10" db="EMBL/GenBank/DDBJ databases">
        <title>Sequencing the genomes of 1000 actinobacteria strains.</title>
        <authorList>
            <person name="Klenk H.-P."/>
        </authorList>
    </citation>
    <scope>NUCLEOTIDE SEQUENCE [LARGE SCALE GENOMIC DNA]</scope>
    <source>
        <strain evidence="8 9">DSM 43911</strain>
    </source>
</reference>
<feature type="region of interest" description="Disordered" evidence="6">
    <location>
        <begin position="892"/>
        <end position="912"/>
    </location>
</feature>
<protein>
    <submittedName>
        <fullName evidence="8">DNA-binding SARP family transcriptional activator</fullName>
    </submittedName>
</protein>
<evidence type="ECO:0000259" key="7">
    <source>
        <dbReference type="PROSITE" id="PS51755"/>
    </source>
</evidence>
<dbReference type="InterPro" id="IPR019734">
    <property type="entry name" value="TPR_rpt"/>
</dbReference>
<dbReference type="Gene3D" id="1.10.10.10">
    <property type="entry name" value="Winged helix-like DNA-binding domain superfamily/Winged helix DNA-binding domain"/>
    <property type="match status" value="1"/>
</dbReference>
<evidence type="ECO:0000256" key="6">
    <source>
        <dbReference type="SAM" id="MobiDB-lite"/>
    </source>
</evidence>
<evidence type="ECO:0000313" key="8">
    <source>
        <dbReference type="EMBL" id="RKT69206.1"/>
    </source>
</evidence>
<dbReference type="Pfam" id="PF13424">
    <property type="entry name" value="TPR_12"/>
    <property type="match status" value="1"/>
</dbReference>
<dbReference type="GO" id="GO:0043531">
    <property type="term" value="F:ADP binding"/>
    <property type="evidence" value="ECO:0007669"/>
    <property type="project" value="InterPro"/>
</dbReference>
<dbReference type="InterPro" id="IPR005158">
    <property type="entry name" value="BTAD"/>
</dbReference>
<feature type="domain" description="OmpR/PhoB-type" evidence="7">
    <location>
        <begin position="1"/>
        <end position="96"/>
    </location>
</feature>
<evidence type="ECO:0000256" key="2">
    <source>
        <dbReference type="ARBA" id="ARBA00023015"/>
    </source>
</evidence>
<dbReference type="Gene3D" id="1.25.40.10">
    <property type="entry name" value="Tetratricopeptide repeat domain"/>
    <property type="match status" value="2"/>
</dbReference>
<dbReference type="Proteomes" id="UP000272729">
    <property type="component" value="Unassembled WGS sequence"/>
</dbReference>
<name>A0A495X6N0_9PSEU</name>
<dbReference type="InterPro" id="IPR001867">
    <property type="entry name" value="OmpR/PhoB-type_DNA-bd"/>
</dbReference>
<dbReference type="PROSITE" id="PS51755">
    <property type="entry name" value="OMPR_PHOB"/>
    <property type="match status" value="1"/>
</dbReference>
<proteinExistence type="inferred from homology"/>
<dbReference type="InterPro" id="IPR011990">
    <property type="entry name" value="TPR-like_helical_dom_sf"/>
</dbReference>
<dbReference type="PANTHER" id="PTHR35807">
    <property type="entry name" value="TRANSCRIPTIONAL REGULATOR REDD-RELATED"/>
    <property type="match status" value="1"/>
</dbReference>
<sequence length="912" mass="97550">MEFGVLGPVEVRTAGGPVHPGVRKQRLVLAVLLLEAGRLVPVDRLISLLWPDEPPRSARAVVHTQISRLRSVLATAGAARAGVALISDGPGYLLRCDPDRVDAHRFRALCAAARGQDDERRVATLKEALALWRGPALAGLEVPALGHDLEQARLAAWEERFDAEARLGRHREVVAELTALVAAHPHHESLVGRLMVALDRCGRRGEALHAYGELHRRLDRELGVRPSARLRRIHAQLLGAAPERSAPLPRQLPPDVTPFVGRADALAALDRLAGPRPVVVSAVTGVPGVGKTSLAVHWAHRARERFPDGQLYVDLRGYDPGGSALDPADVLGTFLRSLGVAAADVPAEVHARAALYRSLLADKAVLVVLDNARDAAQVRPLLPASPSSAVVVTSRDALSGLVVRSGAVRVPLAALSPDESLGLVRSVLGDRVAREPDAVARLCRLCGHLPLALRIAAELVSLRSGEAIADLVAELRDDRARLSLLSTSDGDEHTAMRAVFDWSYRALPGEARRAFRLLAVHRGPDLGLDAAGALLDVPDPRPVLDTLVHANLVERADGRYRFHDLLRLFAADQPVAPDERRAAARRLLRWYLGAAGRADRALAPGRQAVPDEHPVDGPAFATQRAALAWFDAERENLVAAVRHAADEGVGAWRLAAVTGEYLYVRRLWGDWEATHVVALRAAERAGDATGVAWMSSNLGVLALERHRVDEAVRHLERGLDLVADVPGPVGQHLRGLLGTTLGHALRRRGEFARSLACHSASLDIHRATGNAWGEGETLINLATTRAAQGDHAAAVALLAEAVEVERRLGNWCRVGSALARLAHARHVAGDPAGAAGTFREAADLLLESGDRWAAAWCLVHREDARLALGAAARWGDAEALFGDGTGRLGVADPPGSRHAVVPATDASDLVTE</sequence>
<keyword evidence="4" id="KW-0804">Transcription</keyword>